<dbReference type="Proteomes" id="UP000694865">
    <property type="component" value="Unplaced"/>
</dbReference>
<dbReference type="RefSeq" id="XP_002737134.1">
    <property type="nucleotide sequence ID" value="XM_002737088.2"/>
</dbReference>
<dbReference type="InterPro" id="IPR007053">
    <property type="entry name" value="LRAT_dom"/>
</dbReference>
<proteinExistence type="predicted"/>
<organism evidence="2 3">
    <name type="scientific">Saccoglossus kowalevskii</name>
    <name type="common">Acorn worm</name>
    <dbReference type="NCBI Taxonomy" id="10224"/>
    <lineage>
        <taxon>Eukaryota</taxon>
        <taxon>Metazoa</taxon>
        <taxon>Hemichordata</taxon>
        <taxon>Enteropneusta</taxon>
        <taxon>Harrimaniidae</taxon>
        <taxon>Saccoglossus</taxon>
    </lineage>
</organism>
<dbReference type="Pfam" id="PF04970">
    <property type="entry name" value="LRAT"/>
    <property type="match status" value="1"/>
</dbReference>
<gene>
    <name evidence="3" type="primary">LOC100372175</name>
</gene>
<dbReference type="PANTHER" id="PTHR46137:SF3">
    <property type="entry name" value="OS05G0310600 PROTEIN"/>
    <property type="match status" value="1"/>
</dbReference>
<name>A0ABM0GTN8_SACKO</name>
<feature type="domain" description="LRAT" evidence="1">
    <location>
        <begin position="19"/>
        <end position="148"/>
    </location>
</feature>
<accession>A0ABM0GTN8</accession>
<evidence type="ECO:0000259" key="1">
    <source>
        <dbReference type="PROSITE" id="PS51934"/>
    </source>
</evidence>
<reference evidence="3" key="1">
    <citation type="submission" date="2025-08" db="UniProtKB">
        <authorList>
            <consortium name="RefSeq"/>
        </authorList>
    </citation>
    <scope>IDENTIFICATION</scope>
    <source>
        <tissue evidence="3">Testes</tissue>
    </source>
</reference>
<protein>
    <submittedName>
        <fullName evidence="3">Uncharacterized protein LOC100372175</fullName>
    </submittedName>
</protein>
<evidence type="ECO:0000313" key="3">
    <source>
        <dbReference type="RefSeq" id="XP_002737134.1"/>
    </source>
</evidence>
<dbReference type="PANTHER" id="PTHR46137">
    <property type="entry name" value="OS05G0310600 PROTEIN"/>
    <property type="match status" value="1"/>
</dbReference>
<dbReference type="PROSITE" id="PS51934">
    <property type="entry name" value="LRAT"/>
    <property type="match status" value="1"/>
</dbReference>
<sequence length="155" mass="18252">MDVFHKINECELNPGDHIYVWKTMYLYSHHGIVAGRKGGVWQIIHFTPDEWKSKSTARIRITSLDEFREGSIGDIRLYRYGYPWIVCFFKRRGTCCHVFSDHVDVVLRRARECLNLGLPVDGEYHLLVNNCEHFCLYCKLGPNYKHLQHFSQAAF</sequence>
<keyword evidence="2" id="KW-1185">Reference proteome</keyword>
<dbReference type="Gene3D" id="3.90.1720.10">
    <property type="entry name" value="endopeptidase domain like (from Nostoc punctiforme)"/>
    <property type="match status" value="1"/>
</dbReference>
<evidence type="ECO:0000313" key="2">
    <source>
        <dbReference type="Proteomes" id="UP000694865"/>
    </source>
</evidence>
<dbReference type="GeneID" id="100372175"/>